<comment type="function">
    <text evidence="1 10">Catalyzes the reversible adenylation of nicotinate mononucleotide (NaMN) to nicotinic acid adenine dinucleotide (NaAD).</text>
</comment>
<evidence type="ECO:0000256" key="8">
    <source>
        <dbReference type="ARBA" id="ARBA00023027"/>
    </source>
</evidence>
<dbReference type="InterPro" id="IPR004821">
    <property type="entry name" value="Cyt_trans-like"/>
</dbReference>
<evidence type="ECO:0000256" key="2">
    <source>
        <dbReference type="ARBA" id="ARBA00005019"/>
    </source>
</evidence>
<reference evidence="12 13" key="1">
    <citation type="journal article" date="2011" name="J. Bacteriol.">
        <title>Draft Genome Sequence of Turicibacter sanguinis PC909, Isolated from Human Feces.</title>
        <authorList>
            <person name="Cuiv P.O."/>
            <person name="Klaassens E.S."/>
            <person name="Durkin A.S."/>
            <person name="Harkins D.M."/>
            <person name="Foster L."/>
            <person name="McCorrison J."/>
            <person name="Torralba M."/>
            <person name="Nelson K.E."/>
            <person name="Morrison M."/>
        </authorList>
    </citation>
    <scope>NUCLEOTIDE SEQUENCE [LARGE SCALE GENOMIC DNA]</scope>
    <source>
        <strain evidence="12 13">PC909</strain>
    </source>
</reference>
<organism evidence="12 13">
    <name type="scientific">Turicibacter sanguinis PC909</name>
    <dbReference type="NCBI Taxonomy" id="702450"/>
    <lineage>
        <taxon>Bacteria</taxon>
        <taxon>Bacillati</taxon>
        <taxon>Bacillota</taxon>
        <taxon>Erysipelotrichia</taxon>
        <taxon>Erysipelotrichales</taxon>
        <taxon>Turicibacteraceae</taxon>
        <taxon>Turicibacter</taxon>
    </lineage>
</organism>
<evidence type="ECO:0000259" key="11">
    <source>
        <dbReference type="Pfam" id="PF01467"/>
    </source>
</evidence>
<feature type="domain" description="Cytidyltransferase-like" evidence="11">
    <location>
        <begin position="5"/>
        <end position="168"/>
    </location>
</feature>
<keyword evidence="4 10" id="KW-0808">Transferase</keyword>
<evidence type="ECO:0000256" key="5">
    <source>
        <dbReference type="ARBA" id="ARBA00022695"/>
    </source>
</evidence>
<dbReference type="Gene3D" id="3.40.50.620">
    <property type="entry name" value="HUPs"/>
    <property type="match status" value="1"/>
</dbReference>
<evidence type="ECO:0000256" key="7">
    <source>
        <dbReference type="ARBA" id="ARBA00022840"/>
    </source>
</evidence>
<evidence type="ECO:0000256" key="3">
    <source>
        <dbReference type="ARBA" id="ARBA00022642"/>
    </source>
</evidence>
<comment type="similarity">
    <text evidence="10">Belongs to the NadD family.</text>
</comment>
<protein>
    <recommendedName>
        <fullName evidence="10">Probable nicotinate-nucleotide adenylyltransferase</fullName>
        <ecNumber evidence="10">2.7.7.18</ecNumber>
    </recommendedName>
    <alternativeName>
        <fullName evidence="10">Deamido-NAD(+) diphosphorylase</fullName>
    </alternativeName>
    <alternativeName>
        <fullName evidence="10">Deamido-NAD(+) pyrophosphorylase</fullName>
    </alternativeName>
    <alternativeName>
        <fullName evidence="10">Nicotinate mononucleotide adenylyltransferase</fullName>
        <shortName evidence="10">NaMN adenylyltransferase</shortName>
    </alternativeName>
</protein>
<keyword evidence="7 10" id="KW-0067">ATP-binding</keyword>
<dbReference type="GO" id="GO:0004515">
    <property type="term" value="F:nicotinate-nucleotide adenylyltransferase activity"/>
    <property type="evidence" value="ECO:0007669"/>
    <property type="project" value="UniProtKB-EC"/>
</dbReference>
<accession>A0ABN0A5Q0</accession>
<name>A0ABN0A5Q0_9FIRM</name>
<dbReference type="InterPro" id="IPR005248">
    <property type="entry name" value="NadD/NMNAT"/>
</dbReference>
<dbReference type="PANTHER" id="PTHR39321:SF3">
    <property type="entry name" value="PHOSPHOPANTETHEINE ADENYLYLTRANSFERASE"/>
    <property type="match status" value="1"/>
</dbReference>
<dbReference type="EC" id="2.7.7.18" evidence="10"/>
<dbReference type="HAMAP" id="MF_00244">
    <property type="entry name" value="NaMN_adenylyltr"/>
    <property type="match status" value="1"/>
</dbReference>
<dbReference type="Pfam" id="PF01467">
    <property type="entry name" value="CTP_transf_like"/>
    <property type="match status" value="1"/>
</dbReference>
<evidence type="ECO:0000256" key="4">
    <source>
        <dbReference type="ARBA" id="ARBA00022679"/>
    </source>
</evidence>
<dbReference type="PANTHER" id="PTHR39321">
    <property type="entry name" value="NICOTINATE-NUCLEOTIDE ADENYLYLTRANSFERASE-RELATED"/>
    <property type="match status" value="1"/>
</dbReference>
<evidence type="ECO:0000313" key="12">
    <source>
        <dbReference type="EMBL" id="EFF65080.1"/>
    </source>
</evidence>
<gene>
    <name evidence="10 12" type="primary">nadD</name>
    <name evidence="12" type="ORF">CUW_0498</name>
</gene>
<dbReference type="CDD" id="cd02165">
    <property type="entry name" value="NMNAT"/>
    <property type="match status" value="1"/>
</dbReference>
<dbReference type="NCBIfam" id="TIGR00482">
    <property type="entry name" value="nicotinate (nicotinamide) nucleotide adenylyltransferase"/>
    <property type="match status" value="1"/>
</dbReference>
<keyword evidence="3 10" id="KW-0662">Pyridine nucleotide biosynthesis</keyword>
<sequence length="196" mass="22830">MMLVVFGGSFNPPTIAHYNIAKHILKNLDCRHFFFLPVGDQYPKKELIEAKFRVDMLKLLCAKLERTSVSTLEVEADHVLTSFETLSLFRQQYPNDDIGFVIGADNLKDLPNWVQADELIRYFKIIVFRRDDIDVDDLIQTLFKEQIERFIVLDSFGEMDVSSTKYRQDVKNDKLVLQEVDAYVHAHHLYGRGESK</sequence>
<evidence type="ECO:0000256" key="10">
    <source>
        <dbReference type="HAMAP-Rule" id="MF_00244"/>
    </source>
</evidence>
<dbReference type="InterPro" id="IPR014729">
    <property type="entry name" value="Rossmann-like_a/b/a_fold"/>
</dbReference>
<comment type="catalytic activity">
    <reaction evidence="9 10">
        <text>nicotinate beta-D-ribonucleotide + ATP + H(+) = deamido-NAD(+) + diphosphate</text>
        <dbReference type="Rhea" id="RHEA:22860"/>
        <dbReference type="ChEBI" id="CHEBI:15378"/>
        <dbReference type="ChEBI" id="CHEBI:30616"/>
        <dbReference type="ChEBI" id="CHEBI:33019"/>
        <dbReference type="ChEBI" id="CHEBI:57502"/>
        <dbReference type="ChEBI" id="CHEBI:58437"/>
        <dbReference type="EC" id="2.7.7.18"/>
    </reaction>
</comment>
<evidence type="ECO:0000256" key="6">
    <source>
        <dbReference type="ARBA" id="ARBA00022741"/>
    </source>
</evidence>
<dbReference type="SUPFAM" id="SSF52374">
    <property type="entry name" value="Nucleotidylyl transferase"/>
    <property type="match status" value="1"/>
</dbReference>
<dbReference type="EMBL" id="ADMN01000010">
    <property type="protein sequence ID" value="EFF65080.1"/>
    <property type="molecule type" value="Genomic_DNA"/>
</dbReference>
<keyword evidence="8 10" id="KW-0520">NAD</keyword>
<keyword evidence="5 10" id="KW-0548">Nucleotidyltransferase</keyword>
<keyword evidence="13" id="KW-1185">Reference proteome</keyword>
<keyword evidence="6 10" id="KW-0547">Nucleotide-binding</keyword>
<comment type="caution">
    <text evidence="12">The sequence shown here is derived from an EMBL/GenBank/DDBJ whole genome shotgun (WGS) entry which is preliminary data.</text>
</comment>
<comment type="pathway">
    <text evidence="2 10">Cofactor biosynthesis; NAD(+) biosynthesis; deamido-NAD(+) from nicotinate D-ribonucleotide: step 1/1.</text>
</comment>
<evidence type="ECO:0000313" key="13">
    <source>
        <dbReference type="Proteomes" id="UP000002938"/>
    </source>
</evidence>
<evidence type="ECO:0000256" key="9">
    <source>
        <dbReference type="ARBA" id="ARBA00048721"/>
    </source>
</evidence>
<evidence type="ECO:0000256" key="1">
    <source>
        <dbReference type="ARBA" id="ARBA00002324"/>
    </source>
</evidence>
<proteinExistence type="inferred from homology"/>
<dbReference type="Proteomes" id="UP000002938">
    <property type="component" value="Unassembled WGS sequence"/>
</dbReference>